<dbReference type="Proteomes" id="UP000000600">
    <property type="component" value="Unassembled WGS sequence"/>
</dbReference>
<keyword evidence="5" id="KW-1185">Reference proteome</keyword>
<sequence length="488" mass="58014">MSKQSKDQQKLGKFYTFEVTAEKLQTVQQKARSMYFKHFRNAFIFGFCIEFMIIKSRICKFHLFIYIKMKILLEKVHKEDQNQKKKKMIIQIQPIIIHYINETLIIIYISKSMQHFILMTILKIIVLSKFRYHCYTVLYSLLKQFTYEIINILKRVIWGCCYRVQLWNLSNIQRGRVSIWYIQFTKAEFRENIKKQIMQCYNANADGGFVEPFDVLQTFSKNEQGIEFHIKLVKSLAKKPVCHQENIDPLIEPFQPGQLVMKLENYNLLLNKYPVNPYHTLLVPKQFIHQSEKFSKDYLSLAYDVLCAVEGFAFFNSHSEAGASLDHKHVQIVSKLAFQSANILNHVREWWFERSVKQPNKFTRLRYLKKIKHFILFFNQDLLQSKNCDELQQQNLIYETYEKLLNKCKVEDIKDFKHNLIMTQEFMMIVVRKKATYNGVSFNAVCFTGSLLAKNEQECEKLKQARIIEILDNLAEVDESVYSDIDEC</sequence>
<name>A0BLM3_PARTE</name>
<dbReference type="PANTHER" id="PTHR38420:SF1">
    <property type="entry name" value="PUTATIVE (AFU_ORTHOLOGUE AFUA_5G14690)-RELATED"/>
    <property type="match status" value="1"/>
</dbReference>
<dbReference type="HOGENOM" id="CLU_559557_0_0_1"/>
<feature type="transmembrane region" description="Helical" evidence="1">
    <location>
        <begin position="42"/>
        <end position="67"/>
    </location>
</feature>
<accession>A0BLM3</accession>
<dbReference type="KEGG" id="ptm:GSPATT00030073001"/>
<reference evidence="4 5" key="1">
    <citation type="journal article" date="2006" name="Nature">
        <title>Global trends of whole-genome duplications revealed by the ciliate Paramecium tetraurelia.</title>
        <authorList>
            <consortium name="Genoscope"/>
            <person name="Aury J.-M."/>
            <person name="Jaillon O."/>
            <person name="Duret L."/>
            <person name="Noel B."/>
            <person name="Jubin C."/>
            <person name="Porcel B.M."/>
            <person name="Segurens B."/>
            <person name="Daubin V."/>
            <person name="Anthouard V."/>
            <person name="Aiach N."/>
            <person name="Arnaiz O."/>
            <person name="Billaut A."/>
            <person name="Beisson J."/>
            <person name="Blanc I."/>
            <person name="Bouhouche K."/>
            <person name="Camara F."/>
            <person name="Duharcourt S."/>
            <person name="Guigo R."/>
            <person name="Gogendeau D."/>
            <person name="Katinka M."/>
            <person name="Keller A.-M."/>
            <person name="Kissmehl R."/>
            <person name="Klotz C."/>
            <person name="Koll F."/>
            <person name="Le Moue A."/>
            <person name="Lepere C."/>
            <person name="Malinsky S."/>
            <person name="Nowacki M."/>
            <person name="Nowak J.K."/>
            <person name="Plattner H."/>
            <person name="Poulain J."/>
            <person name="Ruiz F."/>
            <person name="Serrano V."/>
            <person name="Zagulski M."/>
            <person name="Dessen P."/>
            <person name="Betermier M."/>
            <person name="Weissenbach J."/>
            <person name="Scarpelli C."/>
            <person name="Schachter V."/>
            <person name="Sperling L."/>
            <person name="Meyer E."/>
            <person name="Cohen J."/>
            <person name="Wincker P."/>
        </authorList>
    </citation>
    <scope>NUCLEOTIDE SEQUENCE [LARGE SCALE GENOMIC DNA]</scope>
    <source>
        <strain evidence="4 5">Stock d4-2</strain>
    </source>
</reference>
<dbReference type="InterPro" id="IPR019200">
    <property type="entry name" value="ATP_adenylylTrfase_C"/>
</dbReference>
<dbReference type="InterPro" id="IPR045759">
    <property type="entry name" value="Ap4A_phos1/2_N"/>
</dbReference>
<keyword evidence="1" id="KW-0472">Membrane</keyword>
<feature type="domain" description="ATP adenylyltransferase C-terminal" evidence="2">
    <location>
        <begin position="378"/>
        <end position="474"/>
    </location>
</feature>
<dbReference type="InParanoid" id="A0BLM3"/>
<dbReference type="InterPro" id="IPR043171">
    <property type="entry name" value="Ap4A_phos1/2-like"/>
</dbReference>
<dbReference type="PANTHER" id="PTHR38420">
    <property type="entry name" value="AP-4-A PHOSPHORYLASE II"/>
    <property type="match status" value="1"/>
</dbReference>
<dbReference type="InterPro" id="IPR009163">
    <property type="entry name" value="Ap4A_phos1/2"/>
</dbReference>
<dbReference type="InterPro" id="IPR036265">
    <property type="entry name" value="HIT-like_sf"/>
</dbReference>
<dbReference type="OrthoDB" id="311648at2759"/>
<dbReference type="eggNOG" id="ENOG502RT0V">
    <property type="taxonomic scope" value="Eukaryota"/>
</dbReference>
<organism evidence="4 5">
    <name type="scientific">Paramecium tetraurelia</name>
    <dbReference type="NCBI Taxonomy" id="5888"/>
    <lineage>
        <taxon>Eukaryota</taxon>
        <taxon>Sar</taxon>
        <taxon>Alveolata</taxon>
        <taxon>Ciliophora</taxon>
        <taxon>Intramacronucleata</taxon>
        <taxon>Oligohymenophorea</taxon>
        <taxon>Peniculida</taxon>
        <taxon>Parameciidae</taxon>
        <taxon>Paramecium</taxon>
    </lineage>
</organism>
<feature type="domain" description="Ap4A phosphorylase 1/2 N-terminal" evidence="3">
    <location>
        <begin position="193"/>
        <end position="334"/>
    </location>
</feature>
<dbReference type="GO" id="GO:0005524">
    <property type="term" value="F:ATP binding"/>
    <property type="evidence" value="ECO:0007669"/>
    <property type="project" value="InterPro"/>
</dbReference>
<evidence type="ECO:0000259" key="2">
    <source>
        <dbReference type="Pfam" id="PF09830"/>
    </source>
</evidence>
<dbReference type="GO" id="GO:0009117">
    <property type="term" value="P:nucleotide metabolic process"/>
    <property type="evidence" value="ECO:0007669"/>
    <property type="project" value="InterPro"/>
</dbReference>
<dbReference type="RefSeq" id="XP_001426838.1">
    <property type="nucleotide sequence ID" value="XM_001426801.1"/>
</dbReference>
<protein>
    <submittedName>
        <fullName evidence="4">Uncharacterized protein</fullName>
    </submittedName>
</protein>
<evidence type="ECO:0000259" key="3">
    <source>
        <dbReference type="Pfam" id="PF19327"/>
    </source>
</evidence>
<dbReference type="STRING" id="5888.A0BLM3"/>
<keyword evidence="1" id="KW-1133">Transmembrane helix</keyword>
<evidence type="ECO:0000256" key="1">
    <source>
        <dbReference type="SAM" id="Phobius"/>
    </source>
</evidence>
<dbReference type="GO" id="GO:0003877">
    <property type="term" value="F:ATP:ADP adenylyltransferase activity"/>
    <property type="evidence" value="ECO:0007669"/>
    <property type="project" value="InterPro"/>
</dbReference>
<gene>
    <name evidence="4" type="ORF">GSPATT00030073001</name>
</gene>
<dbReference type="GeneID" id="5012622"/>
<dbReference type="AlphaFoldDB" id="A0BLM3"/>
<dbReference type="Gene3D" id="3.30.428.70">
    <property type="match status" value="1"/>
</dbReference>
<proteinExistence type="predicted"/>
<dbReference type="SUPFAM" id="SSF54197">
    <property type="entry name" value="HIT-like"/>
    <property type="match status" value="1"/>
</dbReference>
<dbReference type="OMA" id="FNAVCFT"/>
<keyword evidence="1" id="KW-0812">Transmembrane</keyword>
<dbReference type="EMBL" id="CT868002">
    <property type="protein sequence ID" value="CAK59440.1"/>
    <property type="molecule type" value="Genomic_DNA"/>
</dbReference>
<dbReference type="Pfam" id="PF19327">
    <property type="entry name" value="Ap4A_phos_N"/>
    <property type="match status" value="1"/>
</dbReference>
<evidence type="ECO:0000313" key="4">
    <source>
        <dbReference type="EMBL" id="CAK59440.1"/>
    </source>
</evidence>
<evidence type="ECO:0000313" key="5">
    <source>
        <dbReference type="Proteomes" id="UP000000600"/>
    </source>
</evidence>
<dbReference type="Pfam" id="PF09830">
    <property type="entry name" value="ATP_transf"/>
    <property type="match status" value="1"/>
</dbReference>